<name>A0A9X2ZVR7_9BACT</name>
<organism evidence="1 2">
    <name type="scientific">Salinibacter ruber</name>
    <dbReference type="NCBI Taxonomy" id="146919"/>
    <lineage>
        <taxon>Bacteria</taxon>
        <taxon>Pseudomonadati</taxon>
        <taxon>Rhodothermota</taxon>
        <taxon>Rhodothermia</taxon>
        <taxon>Rhodothermales</taxon>
        <taxon>Salinibacteraceae</taxon>
        <taxon>Salinibacter</taxon>
    </lineage>
</organism>
<gene>
    <name evidence="1" type="ORF">GGP45_003515</name>
</gene>
<reference evidence="1" key="1">
    <citation type="submission" date="2022-08" db="EMBL/GenBank/DDBJ databases">
        <title>Genomic Encyclopedia of Type Strains, Phase V (KMG-V): Genome sequencing to study the core and pangenomes of soil and plant-associated prokaryotes.</title>
        <authorList>
            <person name="Whitman W."/>
        </authorList>
    </citation>
    <scope>NUCLEOTIDE SEQUENCE</scope>
    <source>
        <strain evidence="1">SP3026</strain>
    </source>
</reference>
<proteinExistence type="predicted"/>
<sequence>MTDEEIEDIRETYRAAADTVGLPEGWNVRVETLRWCYDKMGGIEAELATTMGFDDAAACMLVDPDGIADIVTEHEGRVKQVHAERYIRDAVREIGS</sequence>
<evidence type="ECO:0000313" key="2">
    <source>
        <dbReference type="Proteomes" id="UP001155144"/>
    </source>
</evidence>
<accession>A0A9X2ZVR7</accession>
<protein>
    <submittedName>
        <fullName evidence="1">Uncharacterized protein</fullName>
    </submittedName>
</protein>
<evidence type="ECO:0000313" key="1">
    <source>
        <dbReference type="EMBL" id="MCS4123144.1"/>
    </source>
</evidence>
<dbReference type="EMBL" id="JANUBL010000025">
    <property type="protein sequence ID" value="MCS4123144.1"/>
    <property type="molecule type" value="Genomic_DNA"/>
</dbReference>
<dbReference type="RefSeq" id="WP_259040661.1">
    <property type="nucleotide sequence ID" value="NZ_JANUBL010000025.1"/>
</dbReference>
<dbReference type="AlphaFoldDB" id="A0A9X2ZVR7"/>
<comment type="caution">
    <text evidence="1">The sequence shown here is derived from an EMBL/GenBank/DDBJ whole genome shotgun (WGS) entry which is preliminary data.</text>
</comment>
<dbReference type="Proteomes" id="UP001155144">
    <property type="component" value="Unassembled WGS sequence"/>
</dbReference>